<sequence length="26" mass="2989">MVNNDLDVFVISLKLLIITGKWTLEL</sequence>
<evidence type="ECO:0000313" key="1">
    <source>
        <dbReference type="EMBL" id="JAH89963.1"/>
    </source>
</evidence>
<reference evidence="1" key="1">
    <citation type="submission" date="2014-11" db="EMBL/GenBank/DDBJ databases">
        <authorList>
            <person name="Amaro Gonzalez C."/>
        </authorList>
    </citation>
    <scope>NUCLEOTIDE SEQUENCE</scope>
</reference>
<dbReference type="EMBL" id="GBXM01018614">
    <property type="protein sequence ID" value="JAH89963.1"/>
    <property type="molecule type" value="Transcribed_RNA"/>
</dbReference>
<dbReference type="AlphaFoldDB" id="A0A0E9WKF0"/>
<proteinExistence type="predicted"/>
<organism evidence="1">
    <name type="scientific">Anguilla anguilla</name>
    <name type="common">European freshwater eel</name>
    <name type="synonym">Muraena anguilla</name>
    <dbReference type="NCBI Taxonomy" id="7936"/>
    <lineage>
        <taxon>Eukaryota</taxon>
        <taxon>Metazoa</taxon>
        <taxon>Chordata</taxon>
        <taxon>Craniata</taxon>
        <taxon>Vertebrata</taxon>
        <taxon>Euteleostomi</taxon>
        <taxon>Actinopterygii</taxon>
        <taxon>Neopterygii</taxon>
        <taxon>Teleostei</taxon>
        <taxon>Anguilliformes</taxon>
        <taxon>Anguillidae</taxon>
        <taxon>Anguilla</taxon>
    </lineage>
</organism>
<accession>A0A0E9WKF0</accession>
<name>A0A0E9WKF0_ANGAN</name>
<reference evidence="1" key="2">
    <citation type="journal article" date="2015" name="Fish Shellfish Immunol.">
        <title>Early steps in the European eel (Anguilla anguilla)-Vibrio vulnificus interaction in the gills: Role of the RtxA13 toxin.</title>
        <authorList>
            <person name="Callol A."/>
            <person name="Pajuelo D."/>
            <person name="Ebbesson L."/>
            <person name="Teles M."/>
            <person name="MacKenzie S."/>
            <person name="Amaro C."/>
        </authorList>
    </citation>
    <scope>NUCLEOTIDE SEQUENCE</scope>
</reference>
<protein>
    <submittedName>
        <fullName evidence="1">Uncharacterized protein</fullName>
    </submittedName>
</protein>